<dbReference type="OrthoDB" id="3557951at2759"/>
<name>A1DKG5_NEOFI</name>
<protein>
    <submittedName>
        <fullName evidence="1">Uncharacterized protein</fullName>
    </submittedName>
</protein>
<organism evidence="1 2">
    <name type="scientific">Neosartorya fischeri (strain ATCC 1020 / DSM 3700 / CBS 544.65 / FGSC A1164 / JCM 1740 / NRRL 181 / WB 181)</name>
    <name type="common">Aspergillus fischerianus</name>
    <dbReference type="NCBI Taxonomy" id="331117"/>
    <lineage>
        <taxon>Eukaryota</taxon>
        <taxon>Fungi</taxon>
        <taxon>Dikarya</taxon>
        <taxon>Ascomycota</taxon>
        <taxon>Pezizomycotina</taxon>
        <taxon>Eurotiomycetes</taxon>
        <taxon>Eurotiomycetidae</taxon>
        <taxon>Eurotiales</taxon>
        <taxon>Aspergillaceae</taxon>
        <taxon>Aspergillus</taxon>
        <taxon>Aspergillus subgen. Fumigati</taxon>
    </lineage>
</organism>
<reference evidence="2" key="1">
    <citation type="journal article" date="2008" name="PLoS Genet.">
        <title>Genomic islands in the pathogenic filamentous fungus Aspergillus fumigatus.</title>
        <authorList>
            <person name="Fedorova N.D."/>
            <person name="Khaldi N."/>
            <person name="Joardar V.S."/>
            <person name="Maiti R."/>
            <person name="Amedeo P."/>
            <person name="Anderson M.J."/>
            <person name="Crabtree J."/>
            <person name="Silva J.C."/>
            <person name="Badger J.H."/>
            <person name="Albarraq A."/>
            <person name="Angiuoli S."/>
            <person name="Bussey H."/>
            <person name="Bowyer P."/>
            <person name="Cotty P.J."/>
            <person name="Dyer P.S."/>
            <person name="Egan A."/>
            <person name="Galens K."/>
            <person name="Fraser-Liggett C.M."/>
            <person name="Haas B.J."/>
            <person name="Inman J.M."/>
            <person name="Kent R."/>
            <person name="Lemieux S."/>
            <person name="Malavazi I."/>
            <person name="Orvis J."/>
            <person name="Roemer T."/>
            <person name="Ronning C.M."/>
            <person name="Sundaram J.P."/>
            <person name="Sutton G."/>
            <person name="Turner G."/>
            <person name="Venter J.C."/>
            <person name="White O.R."/>
            <person name="Whitty B.R."/>
            <person name="Youngman P."/>
            <person name="Wolfe K.H."/>
            <person name="Goldman G.H."/>
            <person name="Wortman J.R."/>
            <person name="Jiang B."/>
            <person name="Denning D.W."/>
            <person name="Nierman W.C."/>
        </authorList>
    </citation>
    <scope>NUCLEOTIDE SEQUENCE [LARGE SCALE GENOMIC DNA]</scope>
    <source>
        <strain evidence="2">ATCC 1020 / DSM 3700 / CBS 544.65 / FGSC A1164 / JCM 1740 / NRRL 181 / WB 181</strain>
    </source>
</reference>
<evidence type="ECO:0000313" key="2">
    <source>
        <dbReference type="Proteomes" id="UP000006702"/>
    </source>
</evidence>
<dbReference type="EMBL" id="DS027697">
    <property type="protein sequence ID" value="EAW17204.1"/>
    <property type="molecule type" value="Genomic_DNA"/>
</dbReference>
<gene>
    <name evidence="1" type="ORF">NFIA_005670</name>
</gene>
<evidence type="ECO:0000313" key="1">
    <source>
        <dbReference type="EMBL" id="EAW17204.1"/>
    </source>
</evidence>
<dbReference type="Proteomes" id="UP000006702">
    <property type="component" value="Unassembled WGS sequence"/>
</dbReference>
<proteinExistence type="predicted"/>
<keyword evidence="2" id="KW-1185">Reference proteome</keyword>
<sequence length="134" mass="14827">MTATTAAPTPQTTPLATLVEDPMKRPKPTLPDVETSEKALQELQTLRQGNRPFNELLADLNRLLMEARGYSWSDEVKKNYLDGALSYEVEGALIGVRKEETFADYCRQVHHATYVPAPLANPALAVTNPNDAMD</sequence>
<dbReference type="OMA" id="HDADAMN"/>
<dbReference type="VEuPathDB" id="FungiDB:NFIA_005670"/>
<dbReference type="GeneID" id="4585669"/>
<dbReference type="RefSeq" id="XP_001259101.1">
    <property type="nucleotide sequence ID" value="XM_001259100.1"/>
</dbReference>
<accession>A1DKG5</accession>
<dbReference type="KEGG" id="nfi:NFIA_005670"/>
<dbReference type="AlphaFoldDB" id="A1DKG5"/>
<dbReference type="STRING" id="331117.A1DKG5"/>
<dbReference type="HOGENOM" id="CLU_1896781_0_0_1"/>